<evidence type="ECO:0000313" key="4">
    <source>
        <dbReference type="Proteomes" id="UP000269708"/>
    </source>
</evidence>
<dbReference type="AlphaFoldDB" id="A0A3N4VGF2"/>
<dbReference type="Proteomes" id="UP000269708">
    <property type="component" value="Unassembled WGS sequence"/>
</dbReference>
<gene>
    <name evidence="3" type="ORF">EDC50_1010</name>
</gene>
<feature type="chain" id="PRO_5018337393" evidence="1">
    <location>
        <begin position="23"/>
        <end position="408"/>
    </location>
</feature>
<accession>A0A3N4VGF2</accession>
<feature type="domain" description="Glucose/Sorbosone dehydrogenase" evidence="2">
    <location>
        <begin position="63"/>
        <end position="392"/>
    </location>
</feature>
<dbReference type="InterPro" id="IPR012938">
    <property type="entry name" value="Glc/Sorbosone_DH"/>
</dbReference>
<dbReference type="Pfam" id="PF07995">
    <property type="entry name" value="GSDH"/>
    <property type="match status" value="1"/>
</dbReference>
<dbReference type="RefSeq" id="WP_123769328.1">
    <property type="nucleotide sequence ID" value="NZ_RKQN01000001.1"/>
</dbReference>
<evidence type="ECO:0000256" key="1">
    <source>
        <dbReference type="SAM" id="SignalP"/>
    </source>
</evidence>
<evidence type="ECO:0000313" key="3">
    <source>
        <dbReference type="EMBL" id="RPE81808.1"/>
    </source>
</evidence>
<keyword evidence="1" id="KW-0732">Signal</keyword>
<feature type="signal peptide" evidence="1">
    <location>
        <begin position="1"/>
        <end position="22"/>
    </location>
</feature>
<dbReference type="InterPro" id="IPR011042">
    <property type="entry name" value="6-blade_b-propeller_TolB-like"/>
</dbReference>
<dbReference type="PANTHER" id="PTHR19328:SF75">
    <property type="entry name" value="ALDOSE SUGAR DEHYDROGENASE YLII"/>
    <property type="match status" value="1"/>
</dbReference>
<dbReference type="PANTHER" id="PTHR19328">
    <property type="entry name" value="HEDGEHOG-INTERACTING PROTEIN"/>
    <property type="match status" value="1"/>
</dbReference>
<sequence length="408" mass="43082">MRPASPRPLALAVAFGLSLALAACQARQDGAAPAAQAAPKAQASRTVASQLGPVQVTEIASGLEHPWAVALLPDGGFLVTERPGRLRRIGADGTVSAPLAGVPAVFAEGQGGLLDVVLAPDFTRSRRIYLSYAEPGENGTAGTAVATATLGDNALGDVKVIYRQQPKLEGPNHFGSRIAFDGQGHVFISQGERNDRPTSQKLDMLQGKLVRLNLDGSVPADNPFVGRQDARPEIWSYGHRNSQSLAVDPRTGKLWEAEHGPRGGDEINLPEPGKNYGWPLATHGINYSGLKIPEAVGTRAPGTEPPYHVWEKSPALSGMAFYVNRPNSKWNDSLFLGALSDGSLIRLSLEGDKIVGEERLLKELGARIRDVRVGADGKVYVVTDDSDGKLLRLDPPGGQAPAANASGG</sequence>
<proteinExistence type="predicted"/>
<dbReference type="InterPro" id="IPR011041">
    <property type="entry name" value="Quinoprot_gluc/sorb_DH_b-prop"/>
</dbReference>
<dbReference type="SUPFAM" id="SSF50952">
    <property type="entry name" value="Soluble quinoprotein glucose dehydrogenase"/>
    <property type="match status" value="1"/>
</dbReference>
<dbReference type="OrthoDB" id="9770043at2"/>
<keyword evidence="4" id="KW-1185">Reference proteome</keyword>
<dbReference type="Gene3D" id="2.120.10.30">
    <property type="entry name" value="TolB, C-terminal domain"/>
    <property type="match status" value="1"/>
</dbReference>
<reference evidence="3 4" key="1">
    <citation type="submission" date="2018-11" db="EMBL/GenBank/DDBJ databases">
        <title>Genomic Encyclopedia of Type Strains, Phase IV (KMG-IV): sequencing the most valuable type-strain genomes for metagenomic binning, comparative biology and taxonomic classification.</title>
        <authorList>
            <person name="Goeker M."/>
        </authorList>
    </citation>
    <scope>NUCLEOTIDE SEQUENCE [LARGE SCALE GENOMIC DNA]</scope>
    <source>
        <strain evidence="3 4">DSM 25623</strain>
    </source>
</reference>
<evidence type="ECO:0000259" key="2">
    <source>
        <dbReference type="Pfam" id="PF07995"/>
    </source>
</evidence>
<dbReference type="EMBL" id="RKQN01000001">
    <property type="protein sequence ID" value="RPE81808.1"/>
    <property type="molecule type" value="Genomic_DNA"/>
</dbReference>
<name>A0A3N4VGF2_9GAMM</name>
<dbReference type="PROSITE" id="PS51257">
    <property type="entry name" value="PROKAR_LIPOPROTEIN"/>
    <property type="match status" value="1"/>
</dbReference>
<organism evidence="3 4">
    <name type="scientific">Vulcaniibacterium tengchongense</name>
    <dbReference type="NCBI Taxonomy" id="1273429"/>
    <lineage>
        <taxon>Bacteria</taxon>
        <taxon>Pseudomonadati</taxon>
        <taxon>Pseudomonadota</taxon>
        <taxon>Gammaproteobacteria</taxon>
        <taxon>Lysobacterales</taxon>
        <taxon>Lysobacteraceae</taxon>
        <taxon>Vulcaniibacterium</taxon>
    </lineage>
</organism>
<protein>
    <submittedName>
        <fullName evidence="3">Glucose/arabinose dehydrogenase</fullName>
    </submittedName>
</protein>
<comment type="caution">
    <text evidence="3">The sequence shown here is derived from an EMBL/GenBank/DDBJ whole genome shotgun (WGS) entry which is preliminary data.</text>
</comment>